<protein>
    <submittedName>
        <fullName evidence="1">Unannotated protein</fullName>
    </submittedName>
</protein>
<dbReference type="AlphaFoldDB" id="A0A6J6M2A9"/>
<dbReference type="Gene3D" id="2.70.98.10">
    <property type="match status" value="1"/>
</dbReference>
<gene>
    <name evidence="1" type="ORF">UFOPK2312_00348</name>
</gene>
<accession>A0A6J6M2A9</accession>
<name>A0A6J6M2A9_9ZZZZ</name>
<dbReference type="EMBL" id="CAEZWY010000022">
    <property type="protein sequence ID" value="CAB4667024.1"/>
    <property type="molecule type" value="Genomic_DNA"/>
</dbReference>
<organism evidence="1">
    <name type="scientific">freshwater metagenome</name>
    <dbReference type="NCBI Taxonomy" id="449393"/>
    <lineage>
        <taxon>unclassified sequences</taxon>
        <taxon>metagenomes</taxon>
        <taxon>ecological metagenomes</taxon>
    </lineage>
</organism>
<evidence type="ECO:0000313" key="1">
    <source>
        <dbReference type="EMBL" id="CAB4667024.1"/>
    </source>
</evidence>
<dbReference type="InterPro" id="IPR014718">
    <property type="entry name" value="GH-type_carb-bd"/>
</dbReference>
<dbReference type="GO" id="GO:0030246">
    <property type="term" value="F:carbohydrate binding"/>
    <property type="evidence" value="ECO:0007669"/>
    <property type="project" value="InterPro"/>
</dbReference>
<sequence>MTDKVVLDAPIDGVVKLKKLKSGRVLTMKFAPTDIPYLGICYNFGAWPLTGEPATWVALEPTTGRTDRLDECMKLGSANILKARESKTWQLELEIN</sequence>
<proteinExistence type="predicted"/>
<reference evidence="1" key="1">
    <citation type="submission" date="2020-05" db="EMBL/GenBank/DDBJ databases">
        <authorList>
            <person name="Chiriac C."/>
            <person name="Salcher M."/>
            <person name="Ghai R."/>
            <person name="Kavagutti S V."/>
        </authorList>
    </citation>
    <scope>NUCLEOTIDE SEQUENCE</scope>
</reference>